<dbReference type="InterPro" id="IPR000259">
    <property type="entry name" value="Adhesion_dom_fimbrial"/>
</dbReference>
<dbReference type="InterPro" id="IPR008966">
    <property type="entry name" value="Adhesion_dom_sf"/>
</dbReference>
<dbReference type="SUPFAM" id="SSF49401">
    <property type="entry name" value="Bacterial adhesins"/>
    <property type="match status" value="1"/>
</dbReference>
<evidence type="ECO:0000256" key="2">
    <source>
        <dbReference type="ARBA" id="ARBA00006671"/>
    </source>
</evidence>
<keyword evidence="5" id="KW-0472">Membrane</keyword>
<dbReference type="InterPro" id="IPR036937">
    <property type="entry name" value="Adhesion_dom_fimbrial_sf"/>
</dbReference>
<dbReference type="EMBL" id="JACNYO010000041">
    <property type="protein sequence ID" value="MBC3215361.1"/>
    <property type="molecule type" value="Genomic_DNA"/>
</dbReference>
<dbReference type="PANTHER" id="PTHR33420">
    <property type="entry name" value="FIMBRIAL SUBUNIT ELFA-RELATED"/>
    <property type="match status" value="1"/>
</dbReference>
<dbReference type="InterPro" id="IPR050263">
    <property type="entry name" value="Bact_Fimbrial_Adh_Pro"/>
</dbReference>
<feature type="domain" description="Fimbrial-type adhesion" evidence="6">
    <location>
        <begin position="235"/>
        <end position="413"/>
    </location>
</feature>
<evidence type="ECO:0000259" key="6">
    <source>
        <dbReference type="Pfam" id="PF00419"/>
    </source>
</evidence>
<evidence type="ECO:0000256" key="3">
    <source>
        <dbReference type="ARBA" id="ARBA00022729"/>
    </source>
</evidence>
<evidence type="ECO:0000256" key="5">
    <source>
        <dbReference type="SAM" id="Phobius"/>
    </source>
</evidence>
<keyword evidence="5" id="KW-0812">Transmembrane</keyword>
<comment type="similarity">
    <text evidence="2">Belongs to the fimbrial protein family.</text>
</comment>
<evidence type="ECO:0000313" key="8">
    <source>
        <dbReference type="Proteomes" id="UP000659084"/>
    </source>
</evidence>
<dbReference type="Gene3D" id="2.60.40.1090">
    <property type="entry name" value="Fimbrial-type adhesion domain"/>
    <property type="match status" value="1"/>
</dbReference>
<dbReference type="PANTHER" id="PTHR33420:SF3">
    <property type="entry name" value="FIMBRIAL SUBUNIT ELFA"/>
    <property type="match status" value="1"/>
</dbReference>
<keyword evidence="5" id="KW-1133">Transmembrane helix</keyword>
<dbReference type="Gene3D" id="2.60.40.3310">
    <property type="match status" value="1"/>
</dbReference>
<gene>
    <name evidence="7" type="ORF">H8J20_24835</name>
</gene>
<proteinExistence type="inferred from homology"/>
<organism evidence="7 8">
    <name type="scientific">Serratia fonticola</name>
    <dbReference type="NCBI Taxonomy" id="47917"/>
    <lineage>
        <taxon>Bacteria</taxon>
        <taxon>Pseudomonadati</taxon>
        <taxon>Pseudomonadota</taxon>
        <taxon>Gammaproteobacteria</taxon>
        <taxon>Enterobacterales</taxon>
        <taxon>Yersiniaceae</taxon>
        <taxon>Serratia</taxon>
    </lineage>
</organism>
<accession>A0AAW3WWY7</accession>
<evidence type="ECO:0000313" key="7">
    <source>
        <dbReference type="EMBL" id="MBC3215361.1"/>
    </source>
</evidence>
<evidence type="ECO:0000256" key="4">
    <source>
        <dbReference type="ARBA" id="ARBA00023263"/>
    </source>
</evidence>
<keyword evidence="4" id="KW-0281">Fimbrium</keyword>
<feature type="transmembrane region" description="Helical" evidence="5">
    <location>
        <begin position="42"/>
        <end position="62"/>
    </location>
</feature>
<protein>
    <submittedName>
        <fullName evidence="7">Type 1 fimbrial protein</fullName>
    </submittedName>
</protein>
<dbReference type="Pfam" id="PF00419">
    <property type="entry name" value="Fimbrial"/>
    <property type="match status" value="1"/>
</dbReference>
<evidence type="ECO:0000256" key="1">
    <source>
        <dbReference type="ARBA" id="ARBA00004561"/>
    </source>
</evidence>
<keyword evidence="3" id="KW-0732">Signal</keyword>
<comment type="caution">
    <text evidence="7">The sequence shown here is derived from an EMBL/GenBank/DDBJ whole genome shotgun (WGS) entry which is preliminary data.</text>
</comment>
<dbReference type="RefSeq" id="WP_179253825.1">
    <property type="nucleotide sequence ID" value="NZ_JACBIV010000033.1"/>
</dbReference>
<sequence length="414" mass="43939">MIRLVSLSAKRILFISSLPHYPGFLSMRDKSMKRKNSNPLKNIFSVLSTLPICTILIMSAVFSQHAEAVTCSPVPGVVPFQGILTLSGNITVGPDTPVGTALYRADYTFQNMGSVLTCDADVTLQQYAQYNTTPLPIVPVTIGGFSGTVYESGLPGIGVFITGTNGFNEKLPRIERTDFFEVEKPVVNSGSYRIWLVKTGPVTPGIINAANFPTVAVTKIAAGVAGLPLPLQYLQFNGSLNVVSTTCATPDVNVDLGRYASTDFTSANSATPWVDASVTLNNCPTFYGTYNMSNTSLRRSGNGVVTTSISSSDPNALTLGLTPMNPVIDPLQGIMAVNSSTADPAAQGIGIQIGYGNSSGTPTPFNFSQVQTVIAPKDGTTTLKIPLAARYIKTNTQLVGGRADGKMTFTINYY</sequence>
<dbReference type="GO" id="GO:0043709">
    <property type="term" value="P:cell adhesion involved in single-species biofilm formation"/>
    <property type="evidence" value="ECO:0007669"/>
    <property type="project" value="TreeGrafter"/>
</dbReference>
<dbReference type="AlphaFoldDB" id="A0AAW3WWY7"/>
<name>A0AAW3WWY7_SERFO</name>
<dbReference type="GO" id="GO:0009289">
    <property type="term" value="C:pilus"/>
    <property type="evidence" value="ECO:0007669"/>
    <property type="project" value="UniProtKB-SubCell"/>
</dbReference>
<reference evidence="7" key="1">
    <citation type="submission" date="2020-08" db="EMBL/GenBank/DDBJ databases">
        <title>Food and environmental bacterial isolates.</title>
        <authorList>
            <person name="Richter L."/>
            <person name="Du Plessis E.M."/>
            <person name="Duvenage S."/>
            <person name="Allam M."/>
            <person name="Korsten L."/>
        </authorList>
    </citation>
    <scope>NUCLEOTIDE SEQUENCE</scope>
    <source>
        <strain evidence="7">UPMP2127</strain>
    </source>
</reference>
<dbReference type="Proteomes" id="UP000659084">
    <property type="component" value="Unassembled WGS sequence"/>
</dbReference>
<comment type="subcellular location">
    <subcellularLocation>
        <location evidence="1">Fimbrium</location>
    </subcellularLocation>
</comment>